<dbReference type="SUPFAM" id="SSF50800">
    <property type="entry name" value="PK beta-barrel domain-like"/>
    <property type="match status" value="1"/>
</dbReference>
<name>A0AAN7V915_9COLE</name>
<organism evidence="2 3">
    <name type="scientific">Pyrocoelia pectoralis</name>
    <dbReference type="NCBI Taxonomy" id="417401"/>
    <lineage>
        <taxon>Eukaryota</taxon>
        <taxon>Metazoa</taxon>
        <taxon>Ecdysozoa</taxon>
        <taxon>Arthropoda</taxon>
        <taxon>Hexapoda</taxon>
        <taxon>Insecta</taxon>
        <taxon>Pterygota</taxon>
        <taxon>Neoptera</taxon>
        <taxon>Endopterygota</taxon>
        <taxon>Coleoptera</taxon>
        <taxon>Polyphaga</taxon>
        <taxon>Elateriformia</taxon>
        <taxon>Elateroidea</taxon>
        <taxon>Lampyridae</taxon>
        <taxon>Lampyrinae</taxon>
        <taxon>Pyrocoelia</taxon>
    </lineage>
</organism>
<protein>
    <recommendedName>
        <fullName evidence="1">MOSC domain-containing protein</fullName>
    </recommendedName>
</protein>
<dbReference type="PANTHER" id="PTHR14237:SF19">
    <property type="entry name" value="MITOCHONDRIAL AMIDOXIME REDUCING COMPONENT 1"/>
    <property type="match status" value="1"/>
</dbReference>
<dbReference type="SUPFAM" id="SSF141673">
    <property type="entry name" value="MOSC N-terminal domain-like"/>
    <property type="match status" value="1"/>
</dbReference>
<evidence type="ECO:0000259" key="1">
    <source>
        <dbReference type="PROSITE" id="PS51340"/>
    </source>
</evidence>
<keyword evidence="3" id="KW-1185">Reference proteome</keyword>
<feature type="domain" description="MOSC" evidence="1">
    <location>
        <begin position="150"/>
        <end position="328"/>
    </location>
</feature>
<dbReference type="InterPro" id="IPR005302">
    <property type="entry name" value="MoCF_Sase_C"/>
</dbReference>
<dbReference type="GO" id="GO:0003824">
    <property type="term" value="F:catalytic activity"/>
    <property type="evidence" value="ECO:0007669"/>
    <property type="project" value="InterPro"/>
</dbReference>
<gene>
    <name evidence="2" type="ORF">RI129_007855</name>
</gene>
<dbReference type="AlphaFoldDB" id="A0AAN7V915"/>
<evidence type="ECO:0000313" key="2">
    <source>
        <dbReference type="EMBL" id="KAK5644010.1"/>
    </source>
</evidence>
<dbReference type="PANTHER" id="PTHR14237">
    <property type="entry name" value="MOLYBDOPTERIN COFACTOR SULFURASE MOSC"/>
    <property type="match status" value="1"/>
</dbReference>
<dbReference type="PROSITE" id="PS51340">
    <property type="entry name" value="MOSC"/>
    <property type="match status" value="1"/>
</dbReference>
<dbReference type="Proteomes" id="UP001329430">
    <property type="component" value="Chromosome 5"/>
</dbReference>
<dbReference type="GO" id="GO:0030151">
    <property type="term" value="F:molybdenum ion binding"/>
    <property type="evidence" value="ECO:0007669"/>
    <property type="project" value="InterPro"/>
</dbReference>
<proteinExistence type="predicted"/>
<reference evidence="2 3" key="1">
    <citation type="journal article" date="2024" name="Insects">
        <title>An Improved Chromosome-Level Genome Assembly of the Firefly Pyrocoelia pectoralis.</title>
        <authorList>
            <person name="Fu X."/>
            <person name="Meyer-Rochow V.B."/>
            <person name="Ballantyne L."/>
            <person name="Zhu X."/>
        </authorList>
    </citation>
    <scope>NUCLEOTIDE SEQUENCE [LARGE SCALE GENOMIC DNA]</scope>
    <source>
        <strain evidence="2">XCY_ONT2</strain>
    </source>
</reference>
<comment type="caution">
    <text evidence="2">The sequence shown here is derived from an EMBL/GenBank/DDBJ whole genome shotgun (WGS) entry which is preliminary data.</text>
</comment>
<sequence length="332" mass="37491">MINKITIVIGTAAGIVYYVYRKFYKRVIRWKPIGKIDSLVIYPLKSGRRLPIESASCTQFGLQASHSGMLRDRCLVVYNEETKAFQTARNFPKLLLIETAAHENGFTLSSPDAHPLTVVIPTLLNNHEDHVIMWNGEKVFTIDCGDVAAKWISNILLGHGFGLRIGYHDGSRKRDIRKYHDRYIKLHPKLKHSTSGMYSDLSTILLLTESSVNDVISRIPTSNISSHNFRPNIIVKGENIQPYAEDGWDRLKIGDVVLKTVMPCSRCSITTINPETALCNENFEPITTMKRYRKLTKYSSGLTYPNLGIYMSLEHPGNICVGDIVYIPDTTS</sequence>
<accession>A0AAN7V915</accession>
<dbReference type="Pfam" id="PF03476">
    <property type="entry name" value="MOSC_N"/>
    <property type="match status" value="1"/>
</dbReference>
<dbReference type="InterPro" id="IPR005303">
    <property type="entry name" value="MOCOS_middle"/>
</dbReference>
<dbReference type="EMBL" id="JAVRBK010000005">
    <property type="protein sequence ID" value="KAK5644010.1"/>
    <property type="molecule type" value="Genomic_DNA"/>
</dbReference>
<dbReference type="GO" id="GO:0030170">
    <property type="term" value="F:pyridoxal phosphate binding"/>
    <property type="evidence" value="ECO:0007669"/>
    <property type="project" value="InterPro"/>
</dbReference>
<evidence type="ECO:0000313" key="3">
    <source>
        <dbReference type="Proteomes" id="UP001329430"/>
    </source>
</evidence>
<dbReference type="InterPro" id="IPR011037">
    <property type="entry name" value="Pyrv_Knase-like_insert_dom_sf"/>
</dbReference>
<dbReference type="Pfam" id="PF03473">
    <property type="entry name" value="MOSC"/>
    <property type="match status" value="1"/>
</dbReference>